<dbReference type="GO" id="GO:0042777">
    <property type="term" value="P:proton motive force-driven plasma membrane ATP synthesis"/>
    <property type="evidence" value="ECO:0007669"/>
    <property type="project" value="UniProtKB-UniRule"/>
</dbReference>
<dbReference type="HAMAP" id="MF_00310">
    <property type="entry name" value="ATP_synth_B_arch"/>
    <property type="match status" value="1"/>
</dbReference>
<dbReference type="PANTHER" id="PTHR43389">
    <property type="entry name" value="V-TYPE PROTON ATPASE SUBUNIT B"/>
    <property type="match status" value="1"/>
</dbReference>
<comment type="similarity">
    <text evidence="1 5">Belongs to the ATPase alpha/beta chains family.</text>
</comment>
<dbReference type="Pfam" id="PF02874">
    <property type="entry name" value="ATP-synt_ab_N"/>
    <property type="match status" value="1"/>
</dbReference>
<evidence type="ECO:0000256" key="5">
    <source>
        <dbReference type="HAMAP-Rule" id="MF_00310"/>
    </source>
</evidence>
<dbReference type="GO" id="GO:0005524">
    <property type="term" value="F:ATP binding"/>
    <property type="evidence" value="ECO:0007669"/>
    <property type="project" value="UniProtKB-UniRule"/>
</dbReference>
<evidence type="ECO:0000256" key="2">
    <source>
        <dbReference type="ARBA" id="ARBA00022448"/>
    </source>
</evidence>
<dbReference type="CDD" id="cd18118">
    <property type="entry name" value="ATP-synt_V_A-type_beta_N"/>
    <property type="match status" value="1"/>
</dbReference>
<keyword evidence="6" id="KW-0472">Membrane</keyword>
<comment type="function">
    <text evidence="4 5">Produces ATP from ADP in the presence of a proton gradient across the membrane. The V-type beta chain is a regulatory subunit.</text>
</comment>
<dbReference type="NCBIfam" id="NF003235">
    <property type="entry name" value="PRK04196.1"/>
    <property type="match status" value="1"/>
</dbReference>
<evidence type="ECO:0000313" key="11">
    <source>
        <dbReference type="Proteomes" id="UP000031433"/>
    </source>
</evidence>
<dbReference type="AlphaFoldDB" id="A0A0C1QLT3"/>
<dbReference type="Proteomes" id="UP000031433">
    <property type="component" value="Unassembled WGS sequence"/>
</dbReference>
<evidence type="ECO:0000256" key="4">
    <source>
        <dbReference type="ARBA" id="ARBA00059599"/>
    </source>
</evidence>
<dbReference type="PANTHER" id="PTHR43389:SF4">
    <property type="entry name" value="V-TYPE PROTON ATPASE SUBUNIT B"/>
    <property type="match status" value="1"/>
</dbReference>
<keyword evidence="6" id="KW-1133">Transmembrane helix</keyword>
<proteinExistence type="inferred from homology"/>
<feature type="domain" description="ATPase F1/V1/A1 complex alpha/beta subunit N-terminal" evidence="8">
    <location>
        <begin position="11"/>
        <end position="75"/>
    </location>
</feature>
<dbReference type="Pfam" id="PF00006">
    <property type="entry name" value="ATP-synt_ab"/>
    <property type="match status" value="1"/>
</dbReference>
<evidence type="ECO:0000259" key="8">
    <source>
        <dbReference type="Pfam" id="PF02874"/>
    </source>
</evidence>
<dbReference type="PROSITE" id="PS00152">
    <property type="entry name" value="ATPASE_ALPHA_BETA"/>
    <property type="match status" value="1"/>
</dbReference>
<comment type="caution">
    <text evidence="10">The sequence shown here is derived from an EMBL/GenBank/DDBJ whole genome shotgun (WGS) entry which is preliminary data.</text>
</comment>
<dbReference type="InterPro" id="IPR027417">
    <property type="entry name" value="P-loop_NTPase"/>
</dbReference>
<reference evidence="10 11" key="1">
    <citation type="submission" date="2015-01" db="EMBL/GenBank/DDBJ databases">
        <title>Genome sequence of the anaerobic bacterium Geobacter soli GSS01, a dissimilatory Fe(III) reducer from soil.</title>
        <authorList>
            <person name="Yang G."/>
            <person name="Zhou S."/>
        </authorList>
    </citation>
    <scope>NUCLEOTIDE SEQUENCE [LARGE SCALE GENOMIC DNA]</scope>
    <source>
        <strain evidence="10 11">GSS01</strain>
    </source>
</reference>
<name>A0A0C1QLT3_9BACT</name>
<dbReference type="InterPro" id="IPR055190">
    <property type="entry name" value="ATP-synt_VA_C"/>
</dbReference>
<dbReference type="GO" id="GO:0046933">
    <property type="term" value="F:proton-transporting ATP synthase activity, rotational mechanism"/>
    <property type="evidence" value="ECO:0007669"/>
    <property type="project" value="UniProtKB-UniRule"/>
</dbReference>
<dbReference type="EMBL" id="JXBL01000001">
    <property type="protein sequence ID" value="KIE41562.1"/>
    <property type="molecule type" value="Genomic_DNA"/>
</dbReference>
<accession>A0A0C1QLT3</accession>
<keyword evidence="5" id="KW-0066">ATP synthesis</keyword>
<keyword evidence="5" id="KW-0375">Hydrogen ion transport</keyword>
<evidence type="ECO:0000259" key="7">
    <source>
        <dbReference type="Pfam" id="PF00006"/>
    </source>
</evidence>
<feature type="domain" description="ATP synthase A/B type C-terminal" evidence="9">
    <location>
        <begin position="354"/>
        <end position="438"/>
    </location>
</feature>
<keyword evidence="10" id="KW-0378">Hydrolase</keyword>
<gene>
    <name evidence="5" type="primary">atpB</name>
    <name evidence="10" type="ORF">SE37_02420</name>
</gene>
<organism evidence="10 11">
    <name type="scientific">Geobacter soli</name>
    <dbReference type="NCBI Taxonomy" id="1510391"/>
    <lineage>
        <taxon>Bacteria</taxon>
        <taxon>Pseudomonadati</taxon>
        <taxon>Thermodesulfobacteriota</taxon>
        <taxon>Desulfuromonadia</taxon>
        <taxon>Geobacterales</taxon>
        <taxon>Geobacteraceae</taxon>
        <taxon>Geobacter</taxon>
    </lineage>
</organism>
<sequence>MRLSEHRYRTISSIRGPLLFVEQVFAARMGEVVRIACPGGETAEGEILKIDGDTALIQVFGETRGLGLDADVAFTDAIRQAPLSADVIGRVFNGSFIPIDGAPMFVPEQWAPITGAPINPTARARPEEFIETGLTAIDALNTLVKGQKLPIFSSAGLPAKEMTAAIVRNARLAGGGAFVVVFVALGLPHHEYAFYMQVLAGMEGDFTAFINRAGEPVMERLLAPRFGLAVAEHLAFARGMDVLVVITDMTNYCDALREVSTAREELPGRRGYPGYMYSDLASLYERAGRIRGMPGSVTMLPVVTMPEDDITHPIPDLTGYITEGQIVLSRELHQKGVFPPVDVLPSLSRLMQRGIGSGRTRQDHRRIADLLYKQYAKGRDLRRLEAIVGREGMMGSDRLMLDFADAFERELIHQGAARRDINASLDGGLALLGRFPAEAP</sequence>
<dbReference type="Pfam" id="PF22919">
    <property type="entry name" value="ATP-synt_VA_C"/>
    <property type="match status" value="1"/>
</dbReference>
<dbReference type="InterPro" id="IPR000194">
    <property type="entry name" value="ATPase_F1/V1/A1_a/bsu_nucl-bd"/>
</dbReference>
<feature type="domain" description="ATPase F1/V1/A1 complex alpha/beta subunit nucleotide-binding" evidence="7">
    <location>
        <begin position="133"/>
        <end position="348"/>
    </location>
</feature>
<dbReference type="GO" id="GO:0016787">
    <property type="term" value="F:hydrolase activity"/>
    <property type="evidence" value="ECO:0007669"/>
    <property type="project" value="UniProtKB-KW"/>
</dbReference>
<dbReference type="Gene3D" id="3.40.50.12240">
    <property type="match status" value="1"/>
</dbReference>
<keyword evidence="11" id="KW-1185">Reference proteome</keyword>
<evidence type="ECO:0000313" key="10">
    <source>
        <dbReference type="EMBL" id="KIE41562.1"/>
    </source>
</evidence>
<evidence type="ECO:0000256" key="3">
    <source>
        <dbReference type="ARBA" id="ARBA00023065"/>
    </source>
</evidence>
<keyword evidence="2 5" id="KW-0813">Transport</keyword>
<evidence type="ECO:0000256" key="1">
    <source>
        <dbReference type="ARBA" id="ARBA00008936"/>
    </source>
</evidence>
<dbReference type="InterPro" id="IPR022879">
    <property type="entry name" value="V-ATPase_su_B/beta"/>
</dbReference>
<dbReference type="InterPro" id="IPR020003">
    <property type="entry name" value="ATPase_a/bsu_AS"/>
</dbReference>
<evidence type="ECO:0000259" key="9">
    <source>
        <dbReference type="Pfam" id="PF22919"/>
    </source>
</evidence>
<dbReference type="CDD" id="cd01135">
    <property type="entry name" value="V_A-ATPase_B"/>
    <property type="match status" value="1"/>
</dbReference>
<feature type="transmembrane region" description="Helical" evidence="6">
    <location>
        <begin position="170"/>
        <end position="187"/>
    </location>
</feature>
<keyword evidence="3 5" id="KW-0406">Ion transport</keyword>
<dbReference type="RefSeq" id="WP_039643346.1">
    <property type="nucleotide sequence ID" value="NZ_JXBL01000001.1"/>
</dbReference>
<evidence type="ECO:0000256" key="6">
    <source>
        <dbReference type="SAM" id="Phobius"/>
    </source>
</evidence>
<keyword evidence="6" id="KW-0812">Transmembrane</keyword>
<protein>
    <recommendedName>
        <fullName evidence="5">V-type ATP synthase beta chain</fullName>
    </recommendedName>
    <alternativeName>
        <fullName evidence="5">V-ATPase subunit B</fullName>
    </alternativeName>
</protein>
<dbReference type="InterPro" id="IPR004100">
    <property type="entry name" value="ATPase_F1/V1/A1_a/bsu_N"/>
</dbReference>
<dbReference type="SUPFAM" id="SSF52540">
    <property type="entry name" value="P-loop containing nucleoside triphosphate hydrolases"/>
    <property type="match status" value="1"/>
</dbReference>